<keyword evidence="1" id="KW-0472">Membrane</keyword>
<evidence type="ECO:0000313" key="3">
    <source>
        <dbReference type="Proteomes" id="UP000887116"/>
    </source>
</evidence>
<sequence length="82" mass="9556">MPKELESAELTKSWKCIHKNRIPGILPLCWSLKDYAKKLNDFVTIPDLESLPMNGDIVEKKYHYLIINVGFIAKLIYFYALI</sequence>
<reference evidence="2" key="1">
    <citation type="submission" date="2020-07" db="EMBL/GenBank/DDBJ databases">
        <title>Multicomponent nature underlies the extraordinary mechanical properties of spider dragline silk.</title>
        <authorList>
            <person name="Kono N."/>
            <person name="Nakamura H."/>
            <person name="Mori M."/>
            <person name="Yoshida Y."/>
            <person name="Ohtoshi R."/>
            <person name="Malay A.D."/>
            <person name="Moran D.A.P."/>
            <person name="Tomita M."/>
            <person name="Numata K."/>
            <person name="Arakawa K."/>
        </authorList>
    </citation>
    <scope>NUCLEOTIDE SEQUENCE</scope>
</reference>
<accession>A0A8X6LIU8</accession>
<keyword evidence="3" id="KW-1185">Reference proteome</keyword>
<evidence type="ECO:0000256" key="1">
    <source>
        <dbReference type="SAM" id="Phobius"/>
    </source>
</evidence>
<dbReference type="EMBL" id="BMAO01016964">
    <property type="protein sequence ID" value="GFR12431.1"/>
    <property type="molecule type" value="Genomic_DNA"/>
</dbReference>
<feature type="transmembrane region" description="Helical" evidence="1">
    <location>
        <begin position="62"/>
        <end position="81"/>
    </location>
</feature>
<dbReference type="AlphaFoldDB" id="A0A8X6LIU8"/>
<keyword evidence="1" id="KW-0812">Transmembrane</keyword>
<evidence type="ECO:0000313" key="2">
    <source>
        <dbReference type="EMBL" id="GFR12431.1"/>
    </source>
</evidence>
<gene>
    <name evidence="2" type="ORF">TNCT_595161</name>
</gene>
<proteinExistence type="predicted"/>
<comment type="caution">
    <text evidence="2">The sequence shown here is derived from an EMBL/GenBank/DDBJ whole genome shotgun (WGS) entry which is preliminary data.</text>
</comment>
<protein>
    <submittedName>
        <fullName evidence="2">Uncharacterized protein</fullName>
    </submittedName>
</protein>
<name>A0A8X6LIU8_TRICU</name>
<organism evidence="2 3">
    <name type="scientific">Trichonephila clavata</name>
    <name type="common">Joro spider</name>
    <name type="synonym">Nephila clavata</name>
    <dbReference type="NCBI Taxonomy" id="2740835"/>
    <lineage>
        <taxon>Eukaryota</taxon>
        <taxon>Metazoa</taxon>
        <taxon>Ecdysozoa</taxon>
        <taxon>Arthropoda</taxon>
        <taxon>Chelicerata</taxon>
        <taxon>Arachnida</taxon>
        <taxon>Araneae</taxon>
        <taxon>Araneomorphae</taxon>
        <taxon>Entelegynae</taxon>
        <taxon>Araneoidea</taxon>
        <taxon>Nephilidae</taxon>
        <taxon>Trichonephila</taxon>
    </lineage>
</organism>
<dbReference type="Proteomes" id="UP000887116">
    <property type="component" value="Unassembled WGS sequence"/>
</dbReference>
<keyword evidence="1" id="KW-1133">Transmembrane helix</keyword>